<evidence type="ECO:0000256" key="1">
    <source>
        <dbReference type="SAM" id="MobiDB-lite"/>
    </source>
</evidence>
<accession>A0A9P0JLJ3</accession>
<evidence type="ECO:0000313" key="3">
    <source>
        <dbReference type="Proteomes" id="UP001152888"/>
    </source>
</evidence>
<reference evidence="2" key="1">
    <citation type="submission" date="2022-03" db="EMBL/GenBank/DDBJ databases">
        <authorList>
            <person name="Sayadi A."/>
        </authorList>
    </citation>
    <scope>NUCLEOTIDE SEQUENCE</scope>
</reference>
<name>A0A9P0JLJ3_ACAOB</name>
<feature type="region of interest" description="Disordered" evidence="1">
    <location>
        <begin position="1"/>
        <end position="22"/>
    </location>
</feature>
<gene>
    <name evidence="2" type="ORF">ACAOBT_LOCUS1212</name>
</gene>
<proteinExistence type="predicted"/>
<dbReference type="Proteomes" id="UP001152888">
    <property type="component" value="Unassembled WGS sequence"/>
</dbReference>
<organism evidence="2 3">
    <name type="scientific">Acanthoscelides obtectus</name>
    <name type="common">Bean weevil</name>
    <name type="synonym">Bruchus obtectus</name>
    <dbReference type="NCBI Taxonomy" id="200917"/>
    <lineage>
        <taxon>Eukaryota</taxon>
        <taxon>Metazoa</taxon>
        <taxon>Ecdysozoa</taxon>
        <taxon>Arthropoda</taxon>
        <taxon>Hexapoda</taxon>
        <taxon>Insecta</taxon>
        <taxon>Pterygota</taxon>
        <taxon>Neoptera</taxon>
        <taxon>Endopterygota</taxon>
        <taxon>Coleoptera</taxon>
        <taxon>Polyphaga</taxon>
        <taxon>Cucujiformia</taxon>
        <taxon>Chrysomeloidea</taxon>
        <taxon>Chrysomelidae</taxon>
        <taxon>Bruchinae</taxon>
        <taxon>Bruchini</taxon>
        <taxon>Acanthoscelides</taxon>
    </lineage>
</organism>
<keyword evidence="3" id="KW-1185">Reference proteome</keyword>
<sequence length="22" mass="2554">MKRNRHSPPDSTKSVADDLRNE</sequence>
<protein>
    <submittedName>
        <fullName evidence="2">Uncharacterized protein</fullName>
    </submittedName>
</protein>
<dbReference type="AlphaFoldDB" id="A0A9P0JLJ3"/>
<evidence type="ECO:0000313" key="2">
    <source>
        <dbReference type="EMBL" id="CAH1955754.1"/>
    </source>
</evidence>
<dbReference type="EMBL" id="CAKOFQ010006662">
    <property type="protein sequence ID" value="CAH1955754.1"/>
    <property type="molecule type" value="Genomic_DNA"/>
</dbReference>
<comment type="caution">
    <text evidence="2">The sequence shown here is derived from an EMBL/GenBank/DDBJ whole genome shotgun (WGS) entry which is preliminary data.</text>
</comment>